<dbReference type="EMBL" id="BK061736">
    <property type="protein sequence ID" value="DAZ90630.1"/>
    <property type="molecule type" value="Viral_cRNA"/>
</dbReference>
<keyword evidence="10" id="KW-0548">Nucleotidyltransferase</keyword>
<comment type="subcellular location">
    <subcellularLocation>
        <location evidence="1">Host cytoplasm</location>
    </subcellularLocation>
    <subcellularLocation>
        <location evidence="2">Virion</location>
    </subcellularLocation>
</comment>
<keyword evidence="14" id="KW-0946">Virion</keyword>
<evidence type="ECO:0000256" key="8">
    <source>
        <dbReference type="ARBA" id="ARBA00022679"/>
    </source>
</evidence>
<keyword evidence="5" id="KW-0696">RNA-directed RNA polymerase</keyword>
<name>A0A9N7AB16_9RHAB</name>
<evidence type="ECO:0000256" key="23">
    <source>
        <dbReference type="ARBA" id="ARBA00031012"/>
    </source>
</evidence>
<evidence type="ECO:0000256" key="7">
    <source>
        <dbReference type="ARBA" id="ARBA00022664"/>
    </source>
</evidence>
<evidence type="ECO:0000256" key="6">
    <source>
        <dbReference type="ARBA" id="ARBA00022603"/>
    </source>
</evidence>
<evidence type="ECO:0000313" key="29">
    <source>
        <dbReference type="EMBL" id="DAZ90630.1"/>
    </source>
</evidence>
<evidence type="ECO:0000256" key="12">
    <source>
        <dbReference type="ARBA" id="ARBA00022801"/>
    </source>
</evidence>
<comment type="catalytic activity">
    <reaction evidence="26">
        <text>GTP + H2O = GDP + phosphate + H(+)</text>
        <dbReference type="Rhea" id="RHEA:19669"/>
        <dbReference type="ChEBI" id="CHEBI:15377"/>
        <dbReference type="ChEBI" id="CHEBI:15378"/>
        <dbReference type="ChEBI" id="CHEBI:37565"/>
        <dbReference type="ChEBI" id="CHEBI:43474"/>
        <dbReference type="ChEBI" id="CHEBI:58189"/>
    </reaction>
</comment>
<protein>
    <recommendedName>
        <fullName evidence="23">Replicase</fullName>
        <ecNumber evidence="21">2.1.1.375</ecNumber>
        <ecNumber evidence="3">2.7.7.48</ecNumber>
        <ecNumber evidence="4">2.7.7.88</ecNumber>
    </recommendedName>
    <alternativeName>
        <fullName evidence="22">Transcriptase</fullName>
    </alternativeName>
</protein>
<sequence>MEFELSQTSDDDRDYGIVSEVVSDDKMLCDLHLNSALNLDQLDFHLGKCMKYSMQEDKKIKRSLQRGRQQLGRWGKYSNQVCRVPPSAGMIPVKVALSKITDKTMIWPDSVTPQMLQHLHECLKTRGYHSSFNAIQTQMNEDKLVIPIQLFECFNSIMSLCMCISEKIRGGRKPESIGQDMDEAEEWITTTLFVKTKTSERSPVVFGADGTTTWVVFDGQVYISTWEDLLALLDTLGQRICLILIHQMAKTIHEPGSIPLSINKSIIDKLDETLLLYGNEGYRLIGMFETLCVAVILKKADDGINDSLELTRNMLDEIGEMGELLNINKNELIKRFDILYRELESLQDDQLSNLFCQYRIWGHPYVDVYEGLKKVKSIGTKHKDISDFYPRYMVRHFKEFVVLGLYKKKNRYPKDLIESCKTMDKRSYIVSCISENHRIEKYHSCYVVEDWDMITLPSVFKIPDTYDLTHILNDKAVSPKMSELVQAVNENISLERMNGRRGILSWLKGNTINCRAFLASIQEKGLDDDDLVIGMYEKEREMKIEARMFALMSENMRYYFVITEGMIADHILQFFPQITMKDSLNKLQKKFWTAGAGKGRGRFNTNINIDFSKWNTNMRGRLMNPLFAEMDNLFGVQHVISRTHEIFSSSTIYSSSGKYVPTVVDNILLEDGPMCYRGHMGGMEGLRQKGWTVGTVCLIDYVARFCKVKYKLMGQGDNQIIQLIMNDAMWTECEWSEDVKRMEARKITEGFERKLEEVFNEVGLPIKPKECWKSANLFMYGKAMLLNQTVLPQWSKKLLRSYALSNEGILTLGGTIGTIAANCMSSCPTMLKPELGYACYLMLANWTLNFLLMYHPFSRTEDICSLRSQIKIPGKSRPVQVNACSQMDLRTVLLLIPTPAAGSVNIPFTTYIFRGFPDTASEAYSWIKLLYSGGNEHIARIARNYYSYLEPSTTHLEQLVEAPLSINHVRVLSPTLSIRQETKETIRNSFREQNNVVYAELEIEELYKGIPLADSLATDPLNPLLFSDVLRLFPNHVASELLGRVSATRTIKKLALSHAKHPIVKRLQQAEVTFVQYLKWRNSQQGIIVSECATEHTRQIRNVGWGREIIEVTTPHPLEVTSISCFSDPSCNLNTDYIYLLKDTNGGFSPYLGSSVKNKVQGGGDENLRKEPLLKDVFKLSEYANWMKLGPQYKRLLSDFSHFYGGSITQSDVEFIFSLEGNYTGSADHRYQSGMQSEGCFINYSPQIGTNIFMSSDNMIEYGKGNTNVTLHFQALYCWIQYMVTLTPLLRSGHCHINCRSCVVPTVDAVPDIEPSSHLILQESRPHIQSILGISPDYQLAKDHQNADLKDLLTLKLMNLGGVKMKYLRHSLTYYLAVRLGLELMGQCLDISEEFEVGLADLQKYPRIYGKKIYSDELIFITAHICLIVGCIDRKMGTHGLDLYRSKRYVIDRLSHLSNEQIGCLGSLTIEENIRCREQYQLVDSGVGCFPKTLSEHLKRVLSTLKRHVANIGCMSSAILPAEIYLPSQDLSDIELSFHVVIADLLINRCGRMLGAFSNDRSSETILGVLCPKGHMQKMLKRIVLVDGIGDKMFKMLSIAVPVSYEQPKISCAPLPNWREMRLYKTPKSGCRFITQPILYRHLSNNNNREIVLPTSSVYKWDEILRCVTLRKHVIFLGDGTGTSSRVCAGIFPNSIVYPMGLFERCDVIPQDLGSFYPAMSRGIKNISYAALTTLPDNVEDENFPTSLKDFVYHIGVDKVTLVSDIEMRGGSIWGGRNLTDILSIGCQCLFKGYLKEFSAHPVIDSLQFCEFSVHPSSLGNVEYYEMFVSCRVGSIGYVDGTNIYKEIMESLQMYDEEGILNRTYQISNEYKFLRQTSYSLALKHLDSMGFFINMETVLWETTKLLMYYFVFINTHFMFSSEKRSVRGKRRLTPLRRCMIERIFAILLIMTSQVINMELVKKIKLITIATPINSKYQYKKVFKFVEGQNVQLTKKDLQCAKTLGLARIRAGIRPRRIRSYNNNLSEDPGECFGFLQTLHTMMESFNSSNTWDSGVDVLIRGE</sequence>
<evidence type="ECO:0000256" key="13">
    <source>
        <dbReference type="ARBA" id="ARBA00022840"/>
    </source>
</evidence>
<keyword evidence="17" id="KW-1035">Host cytoplasm</keyword>
<evidence type="ECO:0000256" key="24">
    <source>
        <dbReference type="ARBA" id="ARBA00047332"/>
    </source>
</evidence>
<feature type="domain" description="Mononegavirus-type SAM-dependent 2'-O-MTase" evidence="28">
    <location>
        <begin position="1649"/>
        <end position="1840"/>
    </location>
</feature>
<evidence type="ECO:0000256" key="3">
    <source>
        <dbReference type="ARBA" id="ARBA00012494"/>
    </source>
</evidence>
<evidence type="ECO:0000256" key="14">
    <source>
        <dbReference type="ARBA" id="ARBA00022844"/>
    </source>
</evidence>
<evidence type="ECO:0000256" key="2">
    <source>
        <dbReference type="ARBA" id="ARBA00004328"/>
    </source>
</evidence>
<dbReference type="EC" id="2.7.7.88" evidence="4"/>
<dbReference type="GO" id="GO:0005524">
    <property type="term" value="F:ATP binding"/>
    <property type="evidence" value="ECO:0007669"/>
    <property type="project" value="UniProtKB-KW"/>
</dbReference>
<evidence type="ECO:0000256" key="16">
    <source>
        <dbReference type="ARBA" id="ARBA00023042"/>
    </source>
</evidence>
<dbReference type="GO" id="GO:0016787">
    <property type="term" value="F:hydrolase activity"/>
    <property type="evidence" value="ECO:0007669"/>
    <property type="project" value="UniProtKB-KW"/>
</dbReference>
<comment type="catalytic activity">
    <reaction evidence="19">
        <text>a 5'-end triphospho-adenylyl-adenylyl-cytidylyl-adenosine in mRNA + GDP + H(+) = a 5'-end (5'-triphosphoguanosine)-adenylyl-adenylyl-cytidylyl-adenosine in mRNA + diphosphate</text>
        <dbReference type="Rhea" id="RHEA:65436"/>
        <dbReference type="Rhea" id="RHEA-COMP:16797"/>
        <dbReference type="Rhea" id="RHEA-COMP:16799"/>
        <dbReference type="ChEBI" id="CHEBI:15378"/>
        <dbReference type="ChEBI" id="CHEBI:33019"/>
        <dbReference type="ChEBI" id="CHEBI:58189"/>
        <dbReference type="ChEBI" id="CHEBI:156484"/>
        <dbReference type="ChEBI" id="CHEBI:156503"/>
        <dbReference type="EC" id="2.7.7.88"/>
    </reaction>
</comment>
<evidence type="ECO:0000256" key="19">
    <source>
        <dbReference type="ARBA" id="ARBA00024494"/>
    </source>
</evidence>
<keyword evidence="16" id="KW-0506">mRNA capping</keyword>
<dbReference type="PROSITE" id="PS50526">
    <property type="entry name" value="RDRP_SSRNA_NEG_NONSEG"/>
    <property type="match status" value="1"/>
</dbReference>
<dbReference type="GO" id="GO:0004482">
    <property type="term" value="F:mRNA 5'-cap (guanine-N7-)-methyltransferase activity"/>
    <property type="evidence" value="ECO:0007669"/>
    <property type="project" value="InterPro"/>
</dbReference>
<evidence type="ECO:0000259" key="27">
    <source>
        <dbReference type="PROSITE" id="PS50526"/>
    </source>
</evidence>
<evidence type="ECO:0000256" key="25">
    <source>
        <dbReference type="ARBA" id="ARBA00047370"/>
    </source>
</evidence>
<keyword evidence="7" id="KW-0507">mRNA processing</keyword>
<evidence type="ECO:0000256" key="1">
    <source>
        <dbReference type="ARBA" id="ARBA00004192"/>
    </source>
</evidence>
<dbReference type="EC" id="2.7.7.48" evidence="3"/>
<evidence type="ECO:0000256" key="21">
    <source>
        <dbReference type="ARBA" id="ARBA00026099"/>
    </source>
</evidence>
<evidence type="ECO:0000256" key="11">
    <source>
        <dbReference type="ARBA" id="ARBA00022741"/>
    </source>
</evidence>
<dbReference type="GO" id="GO:0044423">
    <property type="term" value="C:virion component"/>
    <property type="evidence" value="ECO:0007669"/>
    <property type="project" value="UniProtKB-KW"/>
</dbReference>
<keyword evidence="18" id="KW-0511">Multifunctional enzyme</keyword>
<comment type="catalytic activity">
    <reaction evidence="25">
        <text>a 5'-end (5'-triphosphoguanosine)-adenylyl-adenylyl-cytidylyl-adenosine in mRNA + 2 S-adenosyl-L-methionine = a 5'-end (N(7)-methyl 5'-triphosphoguanosine)-(2'-O-methyladenylyl)-adenylyl-cytidylyl-adenosine in mRNA + 2 S-adenosyl-L-homocysteine + H(+)</text>
        <dbReference type="Rhea" id="RHEA:65376"/>
        <dbReference type="Rhea" id="RHEA-COMP:16797"/>
        <dbReference type="Rhea" id="RHEA-COMP:16798"/>
        <dbReference type="ChEBI" id="CHEBI:15378"/>
        <dbReference type="ChEBI" id="CHEBI:57856"/>
        <dbReference type="ChEBI" id="CHEBI:59789"/>
        <dbReference type="ChEBI" id="CHEBI:156483"/>
        <dbReference type="ChEBI" id="CHEBI:156484"/>
        <dbReference type="EC" id="2.1.1.375"/>
    </reaction>
</comment>
<keyword evidence="13" id="KW-0067">ATP-binding</keyword>
<dbReference type="InterPro" id="IPR025786">
    <property type="entry name" value="Mononega_L_MeTrfase"/>
</dbReference>
<keyword evidence="12" id="KW-0378">Hydrolase</keyword>
<dbReference type="Pfam" id="PF14318">
    <property type="entry name" value="Mononeg_mRNAcap"/>
    <property type="match status" value="1"/>
</dbReference>
<organism evidence="29">
    <name type="scientific">Amentotaxus virus 1</name>
    <dbReference type="NCBI Taxonomy" id="2977950"/>
    <lineage>
        <taxon>Viruses</taxon>
        <taxon>Riboviria</taxon>
        <taxon>Orthornavirae</taxon>
        <taxon>Negarnaviricota</taxon>
        <taxon>Haploviricotina</taxon>
        <taxon>Monjiviricetes</taxon>
        <taxon>Mononegavirales</taxon>
        <taxon>Rhabdoviridae</taxon>
        <taxon>Betarhabdovirinae</taxon>
        <taxon>Alphagymnorhavirus</taxon>
        <taxon>Alphagymnorhavirus amentotaxi</taxon>
    </lineage>
</organism>
<dbReference type="EC" id="2.1.1.375" evidence="21"/>
<feature type="domain" description="RdRp catalytic" evidence="27">
    <location>
        <begin position="603"/>
        <end position="788"/>
    </location>
</feature>
<keyword evidence="15" id="KW-0693">Viral RNA replication</keyword>
<evidence type="ECO:0000256" key="15">
    <source>
        <dbReference type="ARBA" id="ARBA00022953"/>
    </source>
</evidence>
<evidence type="ECO:0000256" key="17">
    <source>
        <dbReference type="ARBA" id="ARBA00023200"/>
    </source>
</evidence>
<evidence type="ECO:0000256" key="4">
    <source>
        <dbReference type="ARBA" id="ARBA00012582"/>
    </source>
</evidence>
<keyword evidence="8" id="KW-0808">Transferase</keyword>
<keyword evidence="6" id="KW-0489">Methyltransferase</keyword>
<evidence type="ECO:0000256" key="5">
    <source>
        <dbReference type="ARBA" id="ARBA00022484"/>
    </source>
</evidence>
<dbReference type="GO" id="GO:0003968">
    <property type="term" value="F:RNA-directed RNA polymerase activity"/>
    <property type="evidence" value="ECO:0007669"/>
    <property type="project" value="UniProtKB-KW"/>
</dbReference>
<keyword evidence="9" id="KW-0949">S-adenosyl-L-methionine</keyword>
<dbReference type="Pfam" id="PF00946">
    <property type="entry name" value="Mononeg_RNA_pol"/>
    <property type="match status" value="1"/>
</dbReference>
<proteinExistence type="predicted"/>
<evidence type="ECO:0000256" key="22">
    <source>
        <dbReference type="ARBA" id="ARBA00030436"/>
    </source>
</evidence>
<dbReference type="PROSITE" id="PS51590">
    <property type="entry name" value="SAM_MT_MNV_L"/>
    <property type="match status" value="1"/>
</dbReference>
<evidence type="ECO:0000256" key="10">
    <source>
        <dbReference type="ARBA" id="ARBA00022695"/>
    </source>
</evidence>
<evidence type="ECO:0000256" key="20">
    <source>
        <dbReference type="ARBA" id="ARBA00024499"/>
    </source>
</evidence>
<comment type="catalytic activity">
    <reaction evidence="24">
        <text>a 5'-end (5'-triphosphoguanosine)-adenylyl-adenylyl-cytidylyl-adenosine in mRNA + S-adenosyl-L-methionine = a 5'-end (5'-triphosphoguanosine)-(2'-O-methyladenylyl)-adenylyl-cytidylyl-adenosine in mRNA + S-adenosyl-L-homocysteine + H(+)</text>
        <dbReference type="Rhea" id="RHEA:65380"/>
        <dbReference type="Rhea" id="RHEA-COMP:16797"/>
        <dbReference type="Rhea" id="RHEA-COMP:16801"/>
        <dbReference type="ChEBI" id="CHEBI:15378"/>
        <dbReference type="ChEBI" id="CHEBI:57856"/>
        <dbReference type="ChEBI" id="CHEBI:59789"/>
        <dbReference type="ChEBI" id="CHEBI:156482"/>
        <dbReference type="ChEBI" id="CHEBI:156484"/>
    </reaction>
</comment>
<dbReference type="GO" id="GO:0030430">
    <property type="term" value="C:host cell cytoplasm"/>
    <property type="evidence" value="ECO:0007669"/>
    <property type="project" value="UniProtKB-SubCell"/>
</dbReference>
<accession>A0A9N7AB16</accession>
<evidence type="ECO:0000259" key="28">
    <source>
        <dbReference type="PROSITE" id="PS51590"/>
    </source>
</evidence>
<dbReference type="InterPro" id="IPR014023">
    <property type="entry name" value="Mononeg_RNA_pol_cat"/>
</dbReference>
<evidence type="ECO:0000256" key="9">
    <source>
        <dbReference type="ARBA" id="ARBA00022691"/>
    </source>
</evidence>
<evidence type="ECO:0000256" key="26">
    <source>
        <dbReference type="ARBA" id="ARBA00048548"/>
    </source>
</evidence>
<reference evidence="29" key="1">
    <citation type="journal article" date="2022" name="bioRxiv">
        <title>Unlocking the hidden genetic diversity of varicosaviruses, the neglected plant rhabdoviruses.</title>
        <authorList>
            <person name="Bejerman N."/>
            <person name="Dietzgen R.G."/>
            <person name="Debat H."/>
        </authorList>
    </citation>
    <scope>NUCLEOTIDE SEQUENCE</scope>
</reference>
<comment type="catalytic activity">
    <reaction evidence="20">
        <text>a 5'-end (5'-triphosphoguanosine)-(2'-O-methyladenylyl)-adenylyl-cytidylyl-adenosine in mRNA + S-adenosyl-L-methionine = a 5'-end (N(7)-methyl 5'-triphosphoguanosine)-(2'-O-methyladenylyl)-adenylyl-cytidylyl-adenosine in mRNA + S-adenosyl-L-homocysteine</text>
        <dbReference type="Rhea" id="RHEA:65440"/>
        <dbReference type="Rhea" id="RHEA-COMP:16798"/>
        <dbReference type="Rhea" id="RHEA-COMP:16801"/>
        <dbReference type="ChEBI" id="CHEBI:57856"/>
        <dbReference type="ChEBI" id="CHEBI:59789"/>
        <dbReference type="ChEBI" id="CHEBI:156482"/>
        <dbReference type="ChEBI" id="CHEBI:156483"/>
    </reaction>
</comment>
<keyword evidence="11" id="KW-0547">Nucleotide-binding</keyword>
<dbReference type="InterPro" id="IPR026890">
    <property type="entry name" value="Mononeg_mRNAcap"/>
</dbReference>
<evidence type="ECO:0000256" key="18">
    <source>
        <dbReference type="ARBA" id="ARBA00023268"/>
    </source>
</evidence>